<evidence type="ECO:0008006" key="3">
    <source>
        <dbReference type="Google" id="ProtNLM"/>
    </source>
</evidence>
<dbReference type="Proteomes" id="UP000315677">
    <property type="component" value="Unassembled WGS sequence"/>
</dbReference>
<name>A0A543D3K7_9PSEU</name>
<accession>A0A543D3K7</accession>
<reference evidence="1 2" key="1">
    <citation type="submission" date="2019-06" db="EMBL/GenBank/DDBJ databases">
        <title>Sequencing the genomes of 1000 actinobacteria strains.</title>
        <authorList>
            <person name="Klenk H.-P."/>
        </authorList>
    </citation>
    <scope>NUCLEOTIDE SEQUENCE [LARGE SCALE GENOMIC DNA]</scope>
    <source>
        <strain evidence="1 2">DSM 45301</strain>
    </source>
</reference>
<gene>
    <name evidence="1" type="ORF">FB558_6945</name>
</gene>
<dbReference type="SUPFAM" id="SSF110296">
    <property type="entry name" value="Oligoxyloglucan reducing end-specific cellobiohydrolase"/>
    <property type="match status" value="1"/>
</dbReference>
<proteinExistence type="predicted"/>
<sequence length="141" mass="15441">MHAWEPLIGSWSSAGRTVERPGEPAVEIAGADVYAWGPGRRFVLHTVEVRMGEAQVEVHEVIGEPGGDGAVLMRSFDGHGGTALMRASRDAGGAWLFTGPTERARLVVDPHGRSMAAVWERSTDGGTTWEHWMDMSFRRTR</sequence>
<dbReference type="AlphaFoldDB" id="A0A543D3K7"/>
<organism evidence="1 2">
    <name type="scientific">Pseudonocardia kunmingensis</name>
    <dbReference type="NCBI Taxonomy" id="630975"/>
    <lineage>
        <taxon>Bacteria</taxon>
        <taxon>Bacillati</taxon>
        <taxon>Actinomycetota</taxon>
        <taxon>Actinomycetes</taxon>
        <taxon>Pseudonocardiales</taxon>
        <taxon>Pseudonocardiaceae</taxon>
        <taxon>Pseudonocardia</taxon>
    </lineage>
</organism>
<evidence type="ECO:0000313" key="2">
    <source>
        <dbReference type="Proteomes" id="UP000315677"/>
    </source>
</evidence>
<comment type="caution">
    <text evidence="1">The sequence shown here is derived from an EMBL/GenBank/DDBJ whole genome shotgun (WGS) entry which is preliminary data.</text>
</comment>
<evidence type="ECO:0000313" key="1">
    <source>
        <dbReference type="EMBL" id="TQM03920.1"/>
    </source>
</evidence>
<dbReference type="RefSeq" id="WP_142060909.1">
    <property type="nucleotide sequence ID" value="NZ_VFPA01000005.1"/>
</dbReference>
<protein>
    <recommendedName>
        <fullName evidence="3">DUF1579 domain-containing protein</fullName>
    </recommendedName>
</protein>
<dbReference type="OrthoDB" id="8481162at2"/>
<dbReference type="EMBL" id="VFPA01000005">
    <property type="protein sequence ID" value="TQM03920.1"/>
    <property type="molecule type" value="Genomic_DNA"/>
</dbReference>
<keyword evidence="2" id="KW-1185">Reference proteome</keyword>